<dbReference type="PROSITE" id="PS51880">
    <property type="entry name" value="TGS"/>
    <property type="match status" value="1"/>
</dbReference>
<dbReference type="InterPro" id="IPR012675">
    <property type="entry name" value="Beta-grasp_dom_sf"/>
</dbReference>
<keyword evidence="17" id="KW-1185">Reference proteome</keyword>
<evidence type="ECO:0000256" key="8">
    <source>
        <dbReference type="ARBA" id="ARBA00022840"/>
    </source>
</evidence>
<dbReference type="InterPro" id="IPR036621">
    <property type="entry name" value="Anticodon-bd_dom_sf"/>
</dbReference>
<dbReference type="PROSITE" id="PS50862">
    <property type="entry name" value="AA_TRNA_LIGASE_II"/>
    <property type="match status" value="1"/>
</dbReference>
<keyword evidence="11 13" id="KW-0030">Aminoacyl-tRNA synthetase</keyword>
<feature type="binding site" evidence="13">
    <location>
        <position position="516"/>
    </location>
    <ligand>
        <name>Zn(2+)</name>
        <dbReference type="ChEBI" id="CHEBI:29105"/>
        <note>catalytic</note>
    </ligand>
</feature>
<dbReference type="InterPro" id="IPR006195">
    <property type="entry name" value="aa-tRNA-synth_II"/>
</dbReference>
<keyword evidence="6 13" id="KW-0547">Nucleotide-binding</keyword>
<dbReference type="PANTHER" id="PTHR11451">
    <property type="entry name" value="THREONINE-TRNA LIGASE"/>
    <property type="match status" value="1"/>
</dbReference>
<evidence type="ECO:0000256" key="11">
    <source>
        <dbReference type="ARBA" id="ARBA00023146"/>
    </source>
</evidence>
<keyword evidence="4 13" id="KW-0436">Ligase</keyword>
<dbReference type="InterPro" id="IPR002320">
    <property type="entry name" value="Thr-tRNA-ligase_IIa"/>
</dbReference>
<dbReference type="InterPro" id="IPR012676">
    <property type="entry name" value="TGS-like"/>
</dbReference>
<organism evidence="16 17">
    <name type="scientific">Flavivirga aquimarina</name>
    <dbReference type="NCBI Taxonomy" id="2027862"/>
    <lineage>
        <taxon>Bacteria</taxon>
        <taxon>Pseudomonadati</taxon>
        <taxon>Bacteroidota</taxon>
        <taxon>Flavobacteriia</taxon>
        <taxon>Flavobacteriales</taxon>
        <taxon>Flavobacteriaceae</taxon>
        <taxon>Flavivirga</taxon>
    </lineage>
</organism>
<keyword evidence="2 13" id="KW-0963">Cytoplasm</keyword>
<dbReference type="CDD" id="cd00771">
    <property type="entry name" value="ThrRS_core"/>
    <property type="match status" value="1"/>
</dbReference>
<sequence length="644" mass="73337">MIHITLPDGTIKTFEKNVTPMDVAKSISEGFARNVISANFNGTTVETVTPLTTDGSLVLYTWRDEAGKTAFWHSSAHVLAQAIEELYAGAKLTIGPAIENGFYYDVDFGEHVVSEKDFKAIETKMLEIARGKHDFKMRSATKAEALSLYSDNDFKTELVENLEDGTITFCDHSTFTDLCRGGHIPNTGIIKAVKILSVAGAYWRGDENKPQLTRVYGISFPKQKELTEYLALLEEAKKRDHRKLGKELELFTFSRKVGQGLPLWLPKGAALRERLENFLKVAQKKAGYEMVISPHIGQKELYVTSGHYAKYGEDSFQPIRTPKEDEEFLLKPMNCPHHCEIYNSAQWSYKDLPKRYAEFGTVYRYEQSGELHGLTRVRGFTQDDAHLFCTPDQLDKEFKDVIDLVLYVFGSLGFENFTAQVSVRDPENPDKYIGDVANWEKAEQAIINAATDKGLDFVIETGEAAFYGPKLDFMVKDALGRRWQLGTIQVDYNLPERFELTYKGSDNELHRPIMIHRAPFGSMERFIAILLEHTAGNFPLWLMPTQAIILSISEKYEKYSEKVLNLLENDEIRALADHRNETIGKKIRESEMQKHPYMIIIGEQEEKENKITVRKHGGEDLGMISIENFSEIIKEEISKTLKSF</sequence>
<evidence type="ECO:0000259" key="14">
    <source>
        <dbReference type="PROSITE" id="PS50862"/>
    </source>
</evidence>
<dbReference type="HAMAP" id="MF_00184">
    <property type="entry name" value="Thr_tRNA_synth"/>
    <property type="match status" value="1"/>
</dbReference>
<comment type="cofactor">
    <cofactor evidence="13">
        <name>Zn(2+)</name>
        <dbReference type="ChEBI" id="CHEBI:29105"/>
    </cofactor>
    <text evidence="13">Binds 1 zinc ion per subunit.</text>
</comment>
<dbReference type="InterPro" id="IPR018163">
    <property type="entry name" value="Thr/Ala-tRNA-synth_IIc_edit"/>
</dbReference>
<evidence type="ECO:0000256" key="7">
    <source>
        <dbReference type="ARBA" id="ARBA00022833"/>
    </source>
</evidence>
<accession>A0ABT8W6K4</accession>
<keyword evidence="10 13" id="KW-0648">Protein biosynthesis</keyword>
<comment type="catalytic activity">
    <reaction evidence="12 13">
        <text>tRNA(Thr) + L-threonine + ATP = L-threonyl-tRNA(Thr) + AMP + diphosphate + H(+)</text>
        <dbReference type="Rhea" id="RHEA:24624"/>
        <dbReference type="Rhea" id="RHEA-COMP:9670"/>
        <dbReference type="Rhea" id="RHEA-COMP:9704"/>
        <dbReference type="ChEBI" id="CHEBI:15378"/>
        <dbReference type="ChEBI" id="CHEBI:30616"/>
        <dbReference type="ChEBI" id="CHEBI:33019"/>
        <dbReference type="ChEBI" id="CHEBI:57926"/>
        <dbReference type="ChEBI" id="CHEBI:78442"/>
        <dbReference type="ChEBI" id="CHEBI:78534"/>
        <dbReference type="ChEBI" id="CHEBI:456215"/>
        <dbReference type="EC" id="6.1.1.3"/>
    </reaction>
</comment>
<dbReference type="PANTHER" id="PTHR11451:SF44">
    <property type="entry name" value="THREONINE--TRNA LIGASE, CHLOROPLASTIC_MITOCHONDRIAL 2"/>
    <property type="match status" value="1"/>
</dbReference>
<dbReference type="InterPro" id="IPR004095">
    <property type="entry name" value="TGS"/>
</dbReference>
<comment type="similarity">
    <text evidence="1 13">Belongs to the class-II aminoacyl-tRNA synthetase family.</text>
</comment>
<dbReference type="Pfam" id="PF02824">
    <property type="entry name" value="TGS"/>
    <property type="match status" value="1"/>
</dbReference>
<feature type="domain" description="TGS" evidence="15">
    <location>
        <begin position="1"/>
        <end position="61"/>
    </location>
</feature>
<evidence type="ECO:0000256" key="1">
    <source>
        <dbReference type="ARBA" id="ARBA00008226"/>
    </source>
</evidence>
<gene>
    <name evidence="13 16" type="primary">thrS</name>
    <name evidence="16" type="ORF">Q4Q35_02930</name>
</gene>
<evidence type="ECO:0000256" key="2">
    <source>
        <dbReference type="ARBA" id="ARBA00022490"/>
    </source>
</evidence>
<dbReference type="Pfam" id="PF03129">
    <property type="entry name" value="HGTP_anticodon"/>
    <property type="match status" value="1"/>
</dbReference>
<dbReference type="SUPFAM" id="SSF81271">
    <property type="entry name" value="TGS-like"/>
    <property type="match status" value="1"/>
</dbReference>
<comment type="caution">
    <text evidence="13">Lacks conserved residue(s) required for the propagation of feature annotation.</text>
</comment>
<dbReference type="InterPro" id="IPR012947">
    <property type="entry name" value="tRNA_SAD"/>
</dbReference>
<keyword evidence="7 13" id="KW-0862">Zinc</keyword>
<dbReference type="SUPFAM" id="SSF52954">
    <property type="entry name" value="Class II aaRS ABD-related"/>
    <property type="match status" value="1"/>
</dbReference>
<dbReference type="EC" id="6.1.1.3" evidence="13"/>
<feature type="binding site" evidence="13">
    <location>
        <position position="335"/>
    </location>
    <ligand>
        <name>Zn(2+)</name>
        <dbReference type="ChEBI" id="CHEBI:29105"/>
        <note>catalytic</note>
    </ligand>
</feature>
<dbReference type="Gene3D" id="3.30.930.10">
    <property type="entry name" value="Bira Bifunctional Protein, Domain 2"/>
    <property type="match status" value="1"/>
</dbReference>
<keyword evidence="3 13" id="KW-0820">tRNA-binding</keyword>
<keyword evidence="9 13" id="KW-0694">RNA-binding</keyword>
<evidence type="ECO:0000256" key="3">
    <source>
        <dbReference type="ARBA" id="ARBA00022555"/>
    </source>
</evidence>
<evidence type="ECO:0000256" key="5">
    <source>
        <dbReference type="ARBA" id="ARBA00022723"/>
    </source>
</evidence>
<comment type="subunit">
    <text evidence="13">Homodimer.</text>
</comment>
<dbReference type="Pfam" id="PF07973">
    <property type="entry name" value="tRNA_SAD"/>
    <property type="match status" value="1"/>
</dbReference>
<dbReference type="Gene3D" id="3.30.54.20">
    <property type="match status" value="1"/>
</dbReference>
<feature type="binding site" evidence="13">
    <location>
        <position position="386"/>
    </location>
    <ligand>
        <name>Zn(2+)</name>
        <dbReference type="ChEBI" id="CHEBI:29105"/>
        <note>catalytic</note>
    </ligand>
</feature>
<evidence type="ECO:0000256" key="12">
    <source>
        <dbReference type="ARBA" id="ARBA00049515"/>
    </source>
</evidence>
<comment type="caution">
    <text evidence="16">The sequence shown here is derived from an EMBL/GenBank/DDBJ whole genome shotgun (WGS) entry which is preliminary data.</text>
</comment>
<evidence type="ECO:0000259" key="15">
    <source>
        <dbReference type="PROSITE" id="PS51880"/>
    </source>
</evidence>
<evidence type="ECO:0000256" key="4">
    <source>
        <dbReference type="ARBA" id="ARBA00022598"/>
    </source>
</evidence>
<dbReference type="CDD" id="cd00860">
    <property type="entry name" value="ThrRS_anticodon"/>
    <property type="match status" value="1"/>
</dbReference>
<feature type="domain" description="Aminoacyl-transfer RNA synthetases class-II family profile" evidence="14">
    <location>
        <begin position="240"/>
        <end position="539"/>
    </location>
</feature>
<comment type="subcellular location">
    <subcellularLocation>
        <location evidence="13">Cytoplasm</location>
    </subcellularLocation>
</comment>
<dbReference type="InterPro" id="IPR002314">
    <property type="entry name" value="aa-tRNA-synt_IIb"/>
</dbReference>
<name>A0ABT8W6K4_9FLAO</name>
<dbReference type="RefSeq" id="WP_303276427.1">
    <property type="nucleotide sequence ID" value="NZ_JAUOEK010000050.1"/>
</dbReference>
<dbReference type="Gene3D" id="3.40.50.800">
    <property type="entry name" value="Anticodon-binding domain"/>
    <property type="match status" value="1"/>
</dbReference>
<keyword evidence="5 13" id="KW-0479">Metal-binding</keyword>
<dbReference type="PRINTS" id="PR01047">
    <property type="entry name" value="TRNASYNTHTHR"/>
</dbReference>
<dbReference type="SUPFAM" id="SSF55681">
    <property type="entry name" value="Class II aaRS and biotin synthetases"/>
    <property type="match status" value="1"/>
</dbReference>
<dbReference type="GO" id="GO:0004829">
    <property type="term" value="F:threonine-tRNA ligase activity"/>
    <property type="evidence" value="ECO:0007669"/>
    <property type="project" value="UniProtKB-EC"/>
</dbReference>
<dbReference type="Proteomes" id="UP001176883">
    <property type="component" value="Unassembled WGS sequence"/>
</dbReference>
<keyword evidence="8 13" id="KW-0067">ATP-binding</keyword>
<evidence type="ECO:0000256" key="9">
    <source>
        <dbReference type="ARBA" id="ARBA00022884"/>
    </source>
</evidence>
<dbReference type="InterPro" id="IPR004154">
    <property type="entry name" value="Anticodon-bd"/>
</dbReference>
<evidence type="ECO:0000256" key="10">
    <source>
        <dbReference type="ARBA" id="ARBA00022917"/>
    </source>
</evidence>
<reference evidence="16" key="1">
    <citation type="submission" date="2023-07" db="EMBL/GenBank/DDBJ databases">
        <title>Two novel species in the genus Flavivirga.</title>
        <authorList>
            <person name="Kwon K."/>
        </authorList>
    </citation>
    <scope>NUCLEOTIDE SEQUENCE</scope>
    <source>
        <strain evidence="16">KCTC 52353</strain>
    </source>
</reference>
<evidence type="ECO:0000313" key="16">
    <source>
        <dbReference type="EMBL" id="MDO5968749.1"/>
    </source>
</evidence>
<dbReference type="InterPro" id="IPR045864">
    <property type="entry name" value="aa-tRNA-synth_II/BPL/LPL"/>
</dbReference>
<dbReference type="Gene3D" id="3.10.20.30">
    <property type="match status" value="1"/>
</dbReference>
<dbReference type="SMART" id="SM00863">
    <property type="entry name" value="tRNA_SAD"/>
    <property type="match status" value="1"/>
</dbReference>
<evidence type="ECO:0000256" key="13">
    <source>
        <dbReference type="HAMAP-Rule" id="MF_00184"/>
    </source>
</evidence>
<proteinExistence type="inferred from homology"/>
<protein>
    <recommendedName>
        <fullName evidence="13">Threonine--tRNA ligase</fullName>
        <ecNumber evidence="13">6.1.1.3</ecNumber>
    </recommendedName>
    <alternativeName>
        <fullName evidence="13">Threonyl-tRNA synthetase</fullName>
        <shortName evidence="13">ThrRS</shortName>
    </alternativeName>
</protein>
<dbReference type="SUPFAM" id="SSF55186">
    <property type="entry name" value="ThrRS/AlaRS common domain"/>
    <property type="match status" value="1"/>
</dbReference>
<dbReference type="Pfam" id="PF00587">
    <property type="entry name" value="tRNA-synt_2b"/>
    <property type="match status" value="1"/>
</dbReference>
<dbReference type="CDD" id="cd01667">
    <property type="entry name" value="TGS_ThrRS"/>
    <property type="match status" value="1"/>
</dbReference>
<evidence type="ECO:0000256" key="6">
    <source>
        <dbReference type="ARBA" id="ARBA00022741"/>
    </source>
</evidence>
<dbReference type="InterPro" id="IPR047246">
    <property type="entry name" value="ThrRS_anticodon"/>
</dbReference>
<dbReference type="EMBL" id="JAUOEK010000050">
    <property type="protein sequence ID" value="MDO5968749.1"/>
    <property type="molecule type" value="Genomic_DNA"/>
</dbReference>
<dbReference type="InterPro" id="IPR033728">
    <property type="entry name" value="ThrRS_core"/>
</dbReference>
<evidence type="ECO:0000313" key="17">
    <source>
        <dbReference type="Proteomes" id="UP001176883"/>
    </source>
</evidence>
<dbReference type="NCBIfam" id="TIGR00418">
    <property type="entry name" value="thrS"/>
    <property type="match status" value="1"/>
</dbReference>
<dbReference type="Gene3D" id="3.30.980.10">
    <property type="entry name" value="Threonyl-trna Synthetase, Chain A, domain 2"/>
    <property type="match status" value="1"/>
</dbReference>